<dbReference type="PROSITE" id="PS50978">
    <property type="entry name" value="NEAT"/>
    <property type="match status" value="1"/>
</dbReference>
<evidence type="ECO:0000256" key="1">
    <source>
        <dbReference type="ARBA" id="ARBA00004168"/>
    </source>
</evidence>
<evidence type="ECO:0000256" key="8">
    <source>
        <dbReference type="SAM" id="SignalP"/>
    </source>
</evidence>
<comment type="subcellular location">
    <subcellularLocation>
        <location evidence="1">Secreted</location>
        <location evidence="1">Cell wall</location>
        <topology evidence="1">Peptidoglycan-anchor</topology>
    </subcellularLocation>
</comment>
<evidence type="ECO:0000256" key="6">
    <source>
        <dbReference type="SAM" id="MobiDB-lite"/>
    </source>
</evidence>
<accession>A0ABZ0L7Q2</accession>
<evidence type="ECO:0000256" key="3">
    <source>
        <dbReference type="ARBA" id="ARBA00022525"/>
    </source>
</evidence>
<dbReference type="CDD" id="cd06920">
    <property type="entry name" value="NEAT"/>
    <property type="match status" value="1"/>
</dbReference>
<dbReference type="PANTHER" id="PTHR37824">
    <property type="entry name" value="IRON-REGULATED SURFACE DETERMINANT PROTEIN C"/>
    <property type="match status" value="1"/>
</dbReference>
<gene>
    <name evidence="10" type="ORF">QWT69_03470</name>
</gene>
<feature type="chain" id="PRO_5046842061" evidence="8">
    <location>
        <begin position="30"/>
        <end position="327"/>
    </location>
</feature>
<evidence type="ECO:0000256" key="2">
    <source>
        <dbReference type="ARBA" id="ARBA00022512"/>
    </source>
</evidence>
<keyword evidence="2" id="KW-0134">Cell wall</keyword>
<proteinExistence type="predicted"/>
<dbReference type="SMART" id="SM00725">
    <property type="entry name" value="NEAT"/>
    <property type="match status" value="1"/>
</dbReference>
<dbReference type="EMBL" id="CP129118">
    <property type="protein sequence ID" value="WOV88199.1"/>
    <property type="molecule type" value="Genomic_DNA"/>
</dbReference>
<evidence type="ECO:0000256" key="5">
    <source>
        <dbReference type="ARBA" id="ARBA00023088"/>
    </source>
</evidence>
<feature type="transmembrane region" description="Helical" evidence="7">
    <location>
        <begin position="301"/>
        <end position="321"/>
    </location>
</feature>
<keyword evidence="4 8" id="KW-0732">Signal</keyword>
<dbReference type="Proteomes" id="UP001303902">
    <property type="component" value="Chromosome"/>
</dbReference>
<evidence type="ECO:0000313" key="10">
    <source>
        <dbReference type="EMBL" id="WOV88199.1"/>
    </source>
</evidence>
<sequence>MNTKKLFSMMIAFLLAFSITATMPMNASAATTFADGDYTIPFTVLKDKGNEQSTTAEYMVSPAKVHIQNDKATVTVTLNNSSWWQYFKVNSGSGLKDVQVVSENTSADKRVVKFDVADLNQLVYAKIHVIVTGIPGFNYDNEYDIRFKFNTTSIPAPPVEKPVTTPPVKVEKPQTKPVAKPEAKPETKPQAKPETKPESKPTSKPSDKKEEVSKTEDKGLAVEKDEKAASEQGKDEEVESENTETDDSEAEGNSSLEEDATESDELDVVENPEVEDDEEPVIEEATAQDTQSEKDERSNTGLFIIIAIVLLAGAASAFFITKKRARK</sequence>
<keyword evidence="7" id="KW-0472">Membrane</keyword>
<evidence type="ECO:0000259" key="9">
    <source>
        <dbReference type="PROSITE" id="PS50978"/>
    </source>
</evidence>
<feature type="signal peptide" evidence="8">
    <location>
        <begin position="1"/>
        <end position="29"/>
    </location>
</feature>
<name>A0ABZ0L7Q2_9BACL</name>
<feature type="compositionally biased region" description="Basic and acidic residues" evidence="6">
    <location>
        <begin position="169"/>
        <end position="235"/>
    </location>
</feature>
<reference evidence="10 11" key="1">
    <citation type="submission" date="2023-06" db="EMBL/GenBank/DDBJ databases">
        <title>Sporosarcina sp. nov., isolated from Korean tranditional fermented seafood 'Jeotgal'.</title>
        <authorList>
            <person name="Yang A.I."/>
            <person name="Shin N.-R."/>
        </authorList>
    </citation>
    <scope>NUCLEOTIDE SEQUENCE [LARGE SCALE GENOMIC DNA]</scope>
    <source>
        <strain evidence="10 11">T2O-4</strain>
    </source>
</reference>
<evidence type="ECO:0000256" key="7">
    <source>
        <dbReference type="SAM" id="Phobius"/>
    </source>
</evidence>
<keyword evidence="7" id="KW-1133">Transmembrane helix</keyword>
<feature type="domain" description="NEAT" evidence="9">
    <location>
        <begin position="33"/>
        <end position="157"/>
    </location>
</feature>
<dbReference type="PANTHER" id="PTHR37824:SF1">
    <property type="entry name" value="IRON-REGULATED SURFACE DETERMINANT PROTEIN C"/>
    <property type="match status" value="1"/>
</dbReference>
<keyword evidence="3" id="KW-0964">Secreted</keyword>
<evidence type="ECO:0000313" key="11">
    <source>
        <dbReference type="Proteomes" id="UP001303902"/>
    </source>
</evidence>
<keyword evidence="11" id="KW-1185">Reference proteome</keyword>
<organism evidence="10 11">
    <name type="scientific">Sporosarcina oncorhynchi</name>
    <dbReference type="NCBI Taxonomy" id="3056444"/>
    <lineage>
        <taxon>Bacteria</taxon>
        <taxon>Bacillati</taxon>
        <taxon>Bacillota</taxon>
        <taxon>Bacilli</taxon>
        <taxon>Bacillales</taxon>
        <taxon>Caryophanaceae</taxon>
        <taxon>Sporosarcina</taxon>
    </lineage>
</organism>
<dbReference type="SUPFAM" id="SSF158911">
    <property type="entry name" value="NEAT domain-like"/>
    <property type="match status" value="1"/>
</dbReference>
<keyword evidence="7" id="KW-0812">Transmembrane</keyword>
<dbReference type="RefSeq" id="WP_317969005.1">
    <property type="nucleotide sequence ID" value="NZ_CP129118.1"/>
</dbReference>
<evidence type="ECO:0000256" key="4">
    <source>
        <dbReference type="ARBA" id="ARBA00022729"/>
    </source>
</evidence>
<feature type="compositionally biased region" description="Acidic residues" evidence="6">
    <location>
        <begin position="236"/>
        <end position="282"/>
    </location>
</feature>
<keyword evidence="5" id="KW-0572">Peptidoglycan-anchor</keyword>
<dbReference type="InterPro" id="IPR050436">
    <property type="entry name" value="IsdA"/>
</dbReference>
<feature type="region of interest" description="Disordered" evidence="6">
    <location>
        <begin position="152"/>
        <end position="298"/>
    </location>
</feature>
<protein>
    <submittedName>
        <fullName evidence="10">NEAT domain-containing protein</fullName>
    </submittedName>
</protein>
<dbReference type="InterPro" id="IPR037250">
    <property type="entry name" value="NEAT_dom_sf"/>
</dbReference>
<dbReference type="InterPro" id="IPR006635">
    <property type="entry name" value="NEAT_dom"/>
</dbReference>
<dbReference type="Gene3D" id="2.60.40.1850">
    <property type="match status" value="1"/>
</dbReference>
<dbReference type="Pfam" id="PF05031">
    <property type="entry name" value="NEAT"/>
    <property type="match status" value="1"/>
</dbReference>